<gene>
    <name evidence="1" type="ORF">Abiwalacus_10040</name>
</gene>
<dbReference type="Proteomes" id="UP001062263">
    <property type="component" value="Chromosome"/>
</dbReference>
<dbReference type="EMBL" id="AP025943">
    <property type="protein sequence ID" value="BDL43430.1"/>
    <property type="molecule type" value="Genomic_DNA"/>
</dbReference>
<keyword evidence="2" id="KW-1185">Reference proteome</keyword>
<evidence type="ECO:0000313" key="1">
    <source>
        <dbReference type="EMBL" id="BDL43430.1"/>
    </source>
</evidence>
<proteinExistence type="predicted"/>
<sequence length="248" mass="26289">MLASSVAVAAPVSIGVAPSGVVVRFDMQNSPGFIFVSEPFPGVEVGLILTPSGEKVQLAAGREDGRLVCTDSTGKDLGKVMMIPVYSMGVVLPPQYGCAVAAREAPAPEAQWIHVKGTLPVQVLDGEEQMEPVALEMKKGATASAGHVALTVENAVVKDGSVTLNLKLSRKNRDVPVDRILFQKMDGAALEAEGNPKQVHMANENYTVEYEYVIPSTDAELKVVLFKKTGREVQVPLDLKVGLGGPAR</sequence>
<organism evidence="1 2">
    <name type="scientific">Akkermansia biwaensis</name>
    <dbReference type="NCBI Taxonomy" id="2946555"/>
    <lineage>
        <taxon>Bacteria</taxon>
        <taxon>Pseudomonadati</taxon>
        <taxon>Verrucomicrobiota</taxon>
        <taxon>Verrucomicrobiia</taxon>
        <taxon>Verrucomicrobiales</taxon>
        <taxon>Akkermansiaceae</taxon>
        <taxon>Akkermansia</taxon>
    </lineage>
</organism>
<evidence type="ECO:0000313" key="2">
    <source>
        <dbReference type="Proteomes" id="UP001062263"/>
    </source>
</evidence>
<reference evidence="1" key="1">
    <citation type="submission" date="2022-06" db="EMBL/GenBank/DDBJ databases">
        <title>Akkermansia biwalacus sp. nov., an anaerobic mucin-degrading bacterium isolated from human intestine.</title>
        <authorList>
            <person name="Kobayashi Y."/>
            <person name="Inoue S."/>
            <person name="Kawahara T."/>
            <person name="Kohda N."/>
        </authorList>
    </citation>
    <scope>NUCLEOTIDE SEQUENCE</scope>
    <source>
        <strain evidence="1">WON2089</strain>
    </source>
</reference>
<protein>
    <submittedName>
        <fullName evidence="1">Uncharacterized protein</fullName>
    </submittedName>
</protein>
<accession>A0ABM7ZFF1</accession>
<name>A0ABM7ZFF1_9BACT</name>